<feature type="domain" description="Immunoglobulin V-set" evidence="1">
    <location>
        <begin position="10"/>
        <end position="48"/>
    </location>
</feature>
<dbReference type="PANTHER" id="PTHR44699:SF1">
    <property type="entry name" value="IMMUNOGLOBULIN SUPERFAMILY MEMBER 11"/>
    <property type="match status" value="1"/>
</dbReference>
<dbReference type="SUPFAM" id="SSF48726">
    <property type="entry name" value="Immunoglobulin"/>
    <property type="match status" value="1"/>
</dbReference>
<dbReference type="Pfam" id="PF07686">
    <property type="entry name" value="V-set"/>
    <property type="match status" value="1"/>
</dbReference>
<evidence type="ECO:0000259" key="1">
    <source>
        <dbReference type="Pfam" id="PF07686"/>
    </source>
</evidence>
<dbReference type="InterPro" id="IPR013783">
    <property type="entry name" value="Ig-like_fold"/>
</dbReference>
<organism evidence="2 3">
    <name type="scientific">Cirrhinus mrigala</name>
    <name type="common">Mrigala</name>
    <dbReference type="NCBI Taxonomy" id="683832"/>
    <lineage>
        <taxon>Eukaryota</taxon>
        <taxon>Metazoa</taxon>
        <taxon>Chordata</taxon>
        <taxon>Craniata</taxon>
        <taxon>Vertebrata</taxon>
        <taxon>Euteleostomi</taxon>
        <taxon>Actinopterygii</taxon>
        <taxon>Neopterygii</taxon>
        <taxon>Teleostei</taxon>
        <taxon>Ostariophysi</taxon>
        <taxon>Cypriniformes</taxon>
        <taxon>Cyprinidae</taxon>
        <taxon>Labeoninae</taxon>
        <taxon>Labeonini</taxon>
        <taxon>Cirrhinus</taxon>
    </lineage>
</organism>
<dbReference type="AlphaFoldDB" id="A0ABD0PPG4"/>
<feature type="non-terminal residue" evidence="2">
    <location>
        <position position="54"/>
    </location>
</feature>
<dbReference type="InterPro" id="IPR042758">
    <property type="entry name" value="IGSF11"/>
</dbReference>
<feature type="non-terminal residue" evidence="2">
    <location>
        <position position="1"/>
    </location>
</feature>
<evidence type="ECO:0000313" key="2">
    <source>
        <dbReference type="EMBL" id="KAL0175218.1"/>
    </source>
</evidence>
<dbReference type="Proteomes" id="UP001529510">
    <property type="component" value="Unassembled WGS sequence"/>
</dbReference>
<comment type="caution">
    <text evidence="2">The sequence shown here is derived from an EMBL/GenBank/DDBJ whole genome shotgun (WGS) entry which is preliminary data.</text>
</comment>
<reference evidence="2 3" key="1">
    <citation type="submission" date="2024-05" db="EMBL/GenBank/DDBJ databases">
        <title>Genome sequencing and assembly of Indian major carp, Cirrhinus mrigala (Hamilton, 1822).</title>
        <authorList>
            <person name="Mohindra V."/>
            <person name="Chowdhury L.M."/>
            <person name="Lal K."/>
            <person name="Jena J.K."/>
        </authorList>
    </citation>
    <scope>NUCLEOTIDE SEQUENCE [LARGE SCALE GENOMIC DNA]</scope>
    <source>
        <strain evidence="2">CM1030</strain>
        <tissue evidence="2">Blood</tissue>
    </source>
</reference>
<dbReference type="PANTHER" id="PTHR44699">
    <property type="entry name" value="IMMUNOGLOBULIN SUPERFAMILY MEMBER 11"/>
    <property type="match status" value="1"/>
</dbReference>
<protein>
    <recommendedName>
        <fullName evidence="1">Immunoglobulin V-set domain-containing protein</fullName>
    </recommendedName>
</protein>
<dbReference type="Gene3D" id="2.60.40.10">
    <property type="entry name" value="Immunoglobulins"/>
    <property type="match status" value="1"/>
</dbReference>
<dbReference type="EMBL" id="JAMKFB020000015">
    <property type="protein sequence ID" value="KAL0175218.1"/>
    <property type="molecule type" value="Genomic_DNA"/>
</dbReference>
<dbReference type="InterPro" id="IPR036179">
    <property type="entry name" value="Ig-like_dom_sf"/>
</dbReference>
<evidence type="ECO:0000313" key="3">
    <source>
        <dbReference type="Proteomes" id="UP001529510"/>
    </source>
</evidence>
<dbReference type="InterPro" id="IPR013106">
    <property type="entry name" value="Ig_V-set"/>
</dbReference>
<sequence length="54" mass="5777">CVRALEVTVSQSSVQVARGQAAVLPCTFTTSAALNNLYIIWMVTPLANANQPEQ</sequence>
<keyword evidence="3" id="KW-1185">Reference proteome</keyword>
<accession>A0ABD0PPG4</accession>
<proteinExistence type="predicted"/>
<name>A0ABD0PPG4_CIRMR</name>
<gene>
    <name evidence="2" type="ORF">M9458_031186</name>
</gene>